<dbReference type="EMBL" id="AANZ01000001">
    <property type="protein sequence ID" value="EAQ82529.1"/>
    <property type="molecule type" value="Genomic_DNA"/>
</dbReference>
<dbReference type="Proteomes" id="UP000004358">
    <property type="component" value="Unassembled WGS sequence"/>
</dbReference>
<organism evidence="1 2">
    <name type="scientific">Blastopirellula marina DSM 3645</name>
    <dbReference type="NCBI Taxonomy" id="314230"/>
    <lineage>
        <taxon>Bacteria</taxon>
        <taxon>Pseudomonadati</taxon>
        <taxon>Planctomycetota</taxon>
        <taxon>Planctomycetia</taxon>
        <taxon>Pirellulales</taxon>
        <taxon>Pirellulaceae</taxon>
        <taxon>Blastopirellula</taxon>
    </lineage>
</organism>
<evidence type="ECO:0000313" key="1">
    <source>
        <dbReference type="EMBL" id="EAQ82529.1"/>
    </source>
</evidence>
<reference evidence="1 2" key="1">
    <citation type="submission" date="2006-02" db="EMBL/GenBank/DDBJ databases">
        <authorList>
            <person name="Amann R."/>
            <person name="Ferriera S."/>
            <person name="Johnson J."/>
            <person name="Kravitz S."/>
            <person name="Halpern A."/>
            <person name="Remington K."/>
            <person name="Beeson K."/>
            <person name="Tran B."/>
            <person name="Rogers Y.-H."/>
            <person name="Friedman R."/>
            <person name="Venter J.C."/>
        </authorList>
    </citation>
    <scope>NUCLEOTIDE SEQUENCE [LARGE SCALE GENOMIC DNA]</scope>
    <source>
        <strain evidence="1 2">DSM 3645</strain>
    </source>
</reference>
<dbReference type="AlphaFoldDB" id="A3ZL96"/>
<protein>
    <submittedName>
        <fullName evidence="1">Uncharacterized protein</fullName>
    </submittedName>
</protein>
<dbReference type="HOGENOM" id="CLU_3230382_0_0_0"/>
<sequence length="43" mass="4940">MARGDRCDSELAHARRGIVEISQTQRQERRWGAEIADAKFNLP</sequence>
<proteinExistence type="predicted"/>
<accession>A3ZL96</accession>
<gene>
    <name evidence="1" type="ORF">DSM3645_09027</name>
</gene>
<name>A3ZL96_9BACT</name>
<evidence type="ECO:0000313" key="2">
    <source>
        <dbReference type="Proteomes" id="UP000004358"/>
    </source>
</evidence>
<comment type="caution">
    <text evidence="1">The sequence shown here is derived from an EMBL/GenBank/DDBJ whole genome shotgun (WGS) entry which is preliminary data.</text>
</comment>